<accession>A0A2N5P6J4</accession>
<evidence type="ECO:0000256" key="1">
    <source>
        <dbReference type="SAM" id="Phobius"/>
    </source>
</evidence>
<reference evidence="3 4" key="1">
    <citation type="journal article" date="2017" name="Genome Med.">
        <title>A novel Ruminococcus gnavus clade enriched in inflammatory bowel disease patients.</title>
        <authorList>
            <person name="Hall A.B."/>
            <person name="Yassour M."/>
            <person name="Sauk J."/>
            <person name="Garner A."/>
            <person name="Jiang X."/>
            <person name="Arthur T."/>
            <person name="Lagoudas G.K."/>
            <person name="Vatanen T."/>
            <person name="Fornelos N."/>
            <person name="Wilson R."/>
            <person name="Bertha M."/>
            <person name="Cohen M."/>
            <person name="Garber J."/>
            <person name="Khalili H."/>
            <person name="Gevers D."/>
            <person name="Ananthakrishnan A.N."/>
            <person name="Kugathasan S."/>
            <person name="Lander E.S."/>
            <person name="Blainey P."/>
            <person name="Vlamakis H."/>
            <person name="Xavier R.J."/>
            <person name="Huttenhower C."/>
        </authorList>
    </citation>
    <scope>NUCLEOTIDE SEQUENCE [LARGE SCALE GENOMIC DNA]</scope>
    <source>
        <strain evidence="3 4">RJX1124</strain>
    </source>
</reference>
<dbReference type="GO" id="GO:0003677">
    <property type="term" value="F:DNA binding"/>
    <property type="evidence" value="ECO:0007669"/>
    <property type="project" value="InterPro"/>
</dbReference>
<keyword evidence="1" id="KW-1133">Transmembrane helix</keyword>
<feature type="transmembrane region" description="Helical" evidence="1">
    <location>
        <begin position="38"/>
        <end position="59"/>
    </location>
</feature>
<dbReference type="InterPro" id="IPR010093">
    <property type="entry name" value="SinI_DNA-bd"/>
</dbReference>
<protein>
    <submittedName>
        <fullName evidence="3">Excisionase</fullName>
    </submittedName>
</protein>
<evidence type="ECO:0000313" key="3">
    <source>
        <dbReference type="EMBL" id="PLT70767.1"/>
    </source>
</evidence>
<evidence type="ECO:0000313" key="4">
    <source>
        <dbReference type="Proteomes" id="UP000234891"/>
    </source>
</evidence>
<dbReference type="Proteomes" id="UP000234891">
    <property type="component" value="Unassembled WGS sequence"/>
</dbReference>
<feature type="domain" description="Helix-turn-helix" evidence="2">
    <location>
        <begin position="85"/>
        <end position="131"/>
    </location>
</feature>
<dbReference type="NCBIfam" id="TIGR01764">
    <property type="entry name" value="excise"/>
    <property type="match status" value="1"/>
</dbReference>
<dbReference type="AlphaFoldDB" id="A0A2N5P6J4"/>
<evidence type="ECO:0000259" key="2">
    <source>
        <dbReference type="Pfam" id="PF12728"/>
    </source>
</evidence>
<name>A0A2N5P6J4_MEDGN</name>
<gene>
    <name evidence="3" type="ORF">CDL26_13770</name>
</gene>
<organism evidence="3 4">
    <name type="scientific">Mediterraneibacter gnavus</name>
    <name type="common">Ruminococcus gnavus</name>
    <dbReference type="NCBI Taxonomy" id="33038"/>
    <lineage>
        <taxon>Bacteria</taxon>
        <taxon>Bacillati</taxon>
        <taxon>Bacillota</taxon>
        <taxon>Clostridia</taxon>
        <taxon>Lachnospirales</taxon>
        <taxon>Lachnospiraceae</taxon>
        <taxon>Mediterraneibacter</taxon>
    </lineage>
</organism>
<comment type="caution">
    <text evidence="3">The sequence shown here is derived from an EMBL/GenBank/DDBJ whole genome shotgun (WGS) entry which is preliminary data.</text>
</comment>
<sequence>MIRPHGAVLPTRMGIVEILTELSKAICLLIIYSYSNKIYLLILFRCVIIVLLDECILLLSQMKGVLIVISDTQNAQSPTKDKKTYTVEEIAEQLDISKKVAYSLVKSGQFSYVRAGKAIRVSKVSFDKWLNGI</sequence>
<proteinExistence type="predicted"/>
<keyword evidence="1" id="KW-0472">Membrane</keyword>
<dbReference type="InterPro" id="IPR041657">
    <property type="entry name" value="HTH_17"/>
</dbReference>
<keyword evidence="1" id="KW-0812">Transmembrane</keyword>
<dbReference type="Pfam" id="PF12728">
    <property type="entry name" value="HTH_17"/>
    <property type="match status" value="1"/>
</dbReference>
<dbReference type="EMBL" id="NIHS01000032">
    <property type="protein sequence ID" value="PLT70767.1"/>
    <property type="molecule type" value="Genomic_DNA"/>
</dbReference>